<gene>
    <name evidence="2" type="ORF">MCOR_17460</name>
</gene>
<evidence type="ECO:0000313" key="2">
    <source>
        <dbReference type="EMBL" id="CAC5381612.1"/>
    </source>
</evidence>
<keyword evidence="3" id="KW-1185">Reference proteome</keyword>
<name>A0A6J8BCM1_MYTCO</name>
<dbReference type="Pfam" id="PF20231">
    <property type="entry name" value="DUF6589"/>
    <property type="match status" value="1"/>
</dbReference>
<reference evidence="2 3" key="1">
    <citation type="submission" date="2020-06" db="EMBL/GenBank/DDBJ databases">
        <authorList>
            <person name="Li R."/>
            <person name="Bekaert M."/>
        </authorList>
    </citation>
    <scope>NUCLEOTIDE SEQUENCE [LARGE SCALE GENOMIC DNA]</scope>
    <source>
        <strain evidence="3">wild</strain>
    </source>
</reference>
<dbReference type="Proteomes" id="UP000507470">
    <property type="component" value="Unassembled WGS sequence"/>
</dbReference>
<dbReference type="EMBL" id="CACVKT020003076">
    <property type="protein sequence ID" value="CAC5381612.1"/>
    <property type="molecule type" value="Genomic_DNA"/>
</dbReference>
<proteinExistence type="predicted"/>
<organism evidence="2 3">
    <name type="scientific">Mytilus coruscus</name>
    <name type="common">Sea mussel</name>
    <dbReference type="NCBI Taxonomy" id="42192"/>
    <lineage>
        <taxon>Eukaryota</taxon>
        <taxon>Metazoa</taxon>
        <taxon>Spiralia</taxon>
        <taxon>Lophotrochozoa</taxon>
        <taxon>Mollusca</taxon>
        <taxon>Bivalvia</taxon>
        <taxon>Autobranchia</taxon>
        <taxon>Pteriomorphia</taxon>
        <taxon>Mytilida</taxon>
        <taxon>Mytiloidea</taxon>
        <taxon>Mytilidae</taxon>
        <taxon>Mytilinae</taxon>
        <taxon>Mytilus</taxon>
    </lineage>
</organism>
<sequence>MGQTENSDFETPRKSSTVCCVCGEKPREKRNVAGKNRSGKNVSELLLKYGELNVLEGVMCRMCYEKLLKIDQLIIDFRHKCKTSKHGIKRCLNTSPLKDVTNNITFLSPMMSDSGIFMSPILMNNSISTSIPILPMTPVPSPSINTVVKSECFAKSKPKQVKRSLLNDSGFTDNSTEHSYSKPLKNDDVKVIIISMLFCSKTSTPLVKQSVKICPKAKPVLSQSEKNNILHLLNSGGYISHIADVLLKNQHFVDYSIQHHAKESSDTLKSMNNHKHGFISQLMKKSYCDMSAFSWDNICEEFKDKLPVLSKMIELTLNIHQKKVVPRIGMIYAILAQTHHQKLSLVQRITSLCLLDNIADQKIYDRLHPLGLCMSYEQSYNLLQEIGQTYTNQMSAAMKEGKRLRLVGDNVNYAVGIREQRKENSGKTKLLHHAFASVALMNDSKFDHLSNIKPQRPWTDLKLDDFIVNEEEYKNIRLDYTKHIVKAAIKHVPFFKILDDVFDESSKTNEEQYKKTLVIPLETVLKNEQYYADVVDIMEQHENIIEKTFQDAGVTLTDKTKIHSGGDQLTRERYSGAKVLRAAEANVKHRFGHLGPITFEMFHLVMNFLQVFFDLLYKDKSAGDIGTLKCEINRIMRTQVNSDVKNAYDADKDFALSFIEAYIVELVTEFFGLDDHLSQPTKNIPPEFTTKEEKKQWTVDTFGKMVDEFVWPKHKPKNPVADKSVVVDGQFMNLKVRLANGKEVQLSPRLPEKNKETPPETDKVMNYGQMVLELGLLFKELLDVCKSPDQKKLLRLLKHSMTVFKAKSNNSKYAFEIHRFLIQQISTLSEKEAAEVVQGMFVNTTGKPDGHIPADLQMEYVVKTIKKHIKHMYSNKSEQNIANHTKALSGVRDIAEHFDSITGVTVRSKKHKHKDAAGDELMMIGDLRKLRPFKFEAGRYHSAFPQINKSAVDNLPRSDYHSWINTRIVTNANDLGD</sequence>
<accession>A0A6J8BCM1</accession>
<evidence type="ECO:0000259" key="1">
    <source>
        <dbReference type="Pfam" id="PF20231"/>
    </source>
</evidence>
<feature type="domain" description="DUF6589" evidence="1">
    <location>
        <begin position="461"/>
        <end position="911"/>
    </location>
</feature>
<evidence type="ECO:0000313" key="3">
    <source>
        <dbReference type="Proteomes" id="UP000507470"/>
    </source>
</evidence>
<dbReference type="AlphaFoldDB" id="A0A6J8BCM1"/>
<dbReference type="InterPro" id="IPR046496">
    <property type="entry name" value="DUF6589"/>
</dbReference>
<dbReference type="OrthoDB" id="6137837at2759"/>
<protein>
    <recommendedName>
        <fullName evidence="1">DUF6589 domain-containing protein</fullName>
    </recommendedName>
</protein>